<keyword evidence="6" id="KW-1185">Reference proteome</keyword>
<evidence type="ECO:0000313" key="6">
    <source>
        <dbReference type="Proteomes" id="UP000694399"/>
    </source>
</evidence>
<organism evidence="5 6">
    <name type="scientific">Panthera leo</name>
    <name type="common">Lion</name>
    <dbReference type="NCBI Taxonomy" id="9689"/>
    <lineage>
        <taxon>Eukaryota</taxon>
        <taxon>Metazoa</taxon>
        <taxon>Chordata</taxon>
        <taxon>Craniata</taxon>
        <taxon>Vertebrata</taxon>
        <taxon>Euteleostomi</taxon>
        <taxon>Mammalia</taxon>
        <taxon>Eutheria</taxon>
        <taxon>Laurasiatheria</taxon>
        <taxon>Carnivora</taxon>
        <taxon>Feliformia</taxon>
        <taxon>Felidae</taxon>
        <taxon>Pantherinae</taxon>
        <taxon>Panthera</taxon>
    </lineage>
</organism>
<dbReference type="Proteomes" id="UP000694399">
    <property type="component" value="Chromosome A2"/>
</dbReference>
<evidence type="ECO:0000256" key="4">
    <source>
        <dbReference type="SAM" id="MobiDB-lite"/>
    </source>
</evidence>
<dbReference type="SUPFAM" id="SSF50978">
    <property type="entry name" value="WD40 repeat-like"/>
    <property type="match status" value="1"/>
</dbReference>
<accession>A0A8C8XXY8</accession>
<dbReference type="InterPro" id="IPR001680">
    <property type="entry name" value="WD40_rpt"/>
</dbReference>
<dbReference type="InterPro" id="IPR015943">
    <property type="entry name" value="WD40/YVTN_repeat-like_dom_sf"/>
</dbReference>
<dbReference type="AlphaFoldDB" id="A0A8C8XXY8"/>
<dbReference type="SMART" id="SM00320">
    <property type="entry name" value="WD40"/>
    <property type="match status" value="3"/>
</dbReference>
<dbReference type="OMA" id="LERENCR"/>
<dbReference type="PANTHER" id="PTHR44324:SF4">
    <property type="entry name" value="WD40 REPEAT DOMAIN 95"/>
    <property type="match status" value="1"/>
</dbReference>
<keyword evidence="1 3" id="KW-0853">WD repeat</keyword>
<dbReference type="Ensembl" id="ENSPLOT00000029323.1">
    <property type="protein sequence ID" value="ENSPLOP00000026561.1"/>
    <property type="gene ID" value="ENSPLOG00000019458.1"/>
</dbReference>
<evidence type="ECO:0000256" key="2">
    <source>
        <dbReference type="ARBA" id="ARBA00022737"/>
    </source>
</evidence>
<name>A0A8C8XXY8_PANLE</name>
<feature type="region of interest" description="Disordered" evidence="4">
    <location>
        <begin position="291"/>
        <end position="311"/>
    </location>
</feature>
<dbReference type="Pfam" id="PF00400">
    <property type="entry name" value="WD40"/>
    <property type="match status" value="2"/>
</dbReference>
<reference evidence="5" key="3">
    <citation type="submission" date="2025-09" db="UniProtKB">
        <authorList>
            <consortium name="Ensembl"/>
        </authorList>
    </citation>
    <scope>IDENTIFICATION</scope>
</reference>
<dbReference type="GeneTree" id="ENSGT00940000162967"/>
<reference evidence="5" key="1">
    <citation type="journal article" date="2019" name="bioRxiv">
        <title>Long live the king: chromosome-level assembly of the lion (Panthera leo) using linked-read, Hi-C, and long read data.</title>
        <authorList>
            <person name="Armstrong E.E."/>
            <person name="Taylor R.W."/>
            <person name="Miller D.E."/>
            <person name="Kaelin C."/>
            <person name="Barsh G."/>
            <person name="Hadly E.A."/>
            <person name="Petrov D."/>
        </authorList>
    </citation>
    <scope>NUCLEOTIDE SEQUENCE [LARGE SCALE GENOMIC DNA]</scope>
</reference>
<dbReference type="PROSITE" id="PS50082">
    <property type="entry name" value="WD_REPEATS_2"/>
    <property type="match status" value="1"/>
</dbReference>
<feature type="repeat" description="WD" evidence="3">
    <location>
        <begin position="51"/>
        <end position="83"/>
    </location>
</feature>
<dbReference type="InterPro" id="IPR051242">
    <property type="entry name" value="WD-EF-hand_domain"/>
</dbReference>
<evidence type="ECO:0000313" key="5">
    <source>
        <dbReference type="Ensembl" id="ENSPLOP00000026561.1"/>
    </source>
</evidence>
<reference evidence="5" key="2">
    <citation type="submission" date="2025-08" db="UniProtKB">
        <authorList>
            <consortium name="Ensembl"/>
        </authorList>
    </citation>
    <scope>IDENTIFICATION</scope>
</reference>
<dbReference type="PANTHER" id="PTHR44324">
    <property type="entry name" value="WD40 REPEAT DOMAIN 95"/>
    <property type="match status" value="1"/>
</dbReference>
<dbReference type="PROSITE" id="PS00678">
    <property type="entry name" value="WD_REPEATS_1"/>
    <property type="match status" value="1"/>
</dbReference>
<protein>
    <recommendedName>
        <fullName evidence="7">WD repeat domain 49</fullName>
    </recommendedName>
</protein>
<dbReference type="InterPro" id="IPR036322">
    <property type="entry name" value="WD40_repeat_dom_sf"/>
</dbReference>
<evidence type="ECO:0000256" key="3">
    <source>
        <dbReference type="PROSITE-ProRule" id="PRU00221"/>
    </source>
</evidence>
<evidence type="ECO:0000256" key="1">
    <source>
        <dbReference type="ARBA" id="ARBA00022574"/>
    </source>
</evidence>
<evidence type="ECO:0008006" key="7">
    <source>
        <dbReference type="Google" id="ProtNLM"/>
    </source>
</evidence>
<dbReference type="Gene3D" id="2.130.10.10">
    <property type="entry name" value="YVTN repeat-like/Quinoprotein amine dehydrogenase"/>
    <property type="match status" value="1"/>
</dbReference>
<dbReference type="InterPro" id="IPR019775">
    <property type="entry name" value="WD40_repeat_CS"/>
</dbReference>
<proteinExistence type="predicted"/>
<sequence>MCQHLLSEVVSVLAAHFTAYTTSLPWLCIQDAPCDFHHFWKPQPHWQDDLNHGHKEDILCVAQCPPFLLMTSSYDGEVIIWNVISGHIYCKLNTPSPSHGPDRSVSCLALLKTRAAKFESVATSLITNGPQGKNSFPQGLCCSFLIFGHCRDKAQVSNIAVTARNAFAYVADQEGFVHVYDIKEYGLQGPELQPPKNVTFRMAHVSVVTLELIEEQFLLSSSLDCTICLWSRDGAYIGTFGQHSPWDIFIPASRSHPRVPYEILTDPQSMPAPPVVEGDVAAMHKGKEERDNVVEEKAKVGPGPSNSPAFSDFVASRQISMEYKLQTERVRG</sequence>
<keyword evidence="2" id="KW-0677">Repeat</keyword>